<sequence>MLDAPGFLLSREGCLFLRRGSEETKLLTFPTPYHYKYCFSRDAQKLAIAYWDRDEKKRVLCLAQDGDRFSRSQKLVKGSLPFIRFLTFSPFSQQLLIVEKVFIWDL</sequence>
<gene>
    <name evidence="1" type="ORF">IM811_017406</name>
</gene>
<comment type="caution">
    <text evidence="1">The sequence shown here is derived from an EMBL/GenBank/DDBJ whole genome shotgun (WGS) entry which is preliminary data.</text>
</comment>
<reference evidence="1" key="1">
    <citation type="submission" date="2020-10" db="EMBL/GenBank/DDBJ databases">
        <title>High-Quality Genome Resource of Clonostachys rosea strain S41 by Oxford Nanopore Long-Read Sequencing.</title>
        <authorList>
            <person name="Wang H."/>
        </authorList>
    </citation>
    <scope>NUCLEOTIDE SEQUENCE</scope>
    <source>
        <strain evidence="1">S41</strain>
    </source>
</reference>
<proteinExistence type="predicted"/>
<organism evidence="1 2">
    <name type="scientific">Bionectria ochroleuca</name>
    <name type="common">Gliocladium roseum</name>
    <dbReference type="NCBI Taxonomy" id="29856"/>
    <lineage>
        <taxon>Eukaryota</taxon>
        <taxon>Fungi</taxon>
        <taxon>Dikarya</taxon>
        <taxon>Ascomycota</taxon>
        <taxon>Pezizomycotina</taxon>
        <taxon>Sordariomycetes</taxon>
        <taxon>Hypocreomycetidae</taxon>
        <taxon>Hypocreales</taxon>
        <taxon>Bionectriaceae</taxon>
        <taxon>Clonostachys</taxon>
    </lineage>
</organism>
<evidence type="ECO:0000313" key="2">
    <source>
        <dbReference type="Proteomes" id="UP000616885"/>
    </source>
</evidence>
<dbReference type="EMBL" id="JADCTT010000009">
    <property type="protein sequence ID" value="KAF9747901.1"/>
    <property type="molecule type" value="Genomic_DNA"/>
</dbReference>
<protein>
    <submittedName>
        <fullName evidence="1">Uncharacterized protein</fullName>
    </submittedName>
</protein>
<name>A0A8H7N3V1_BIOOC</name>
<evidence type="ECO:0000313" key="1">
    <source>
        <dbReference type="EMBL" id="KAF9747901.1"/>
    </source>
</evidence>
<dbReference type="AlphaFoldDB" id="A0A8H7N3V1"/>
<dbReference type="Proteomes" id="UP000616885">
    <property type="component" value="Unassembled WGS sequence"/>
</dbReference>
<accession>A0A8H7N3V1</accession>